<feature type="domain" description="EF-hand" evidence="3">
    <location>
        <begin position="216"/>
        <end position="244"/>
    </location>
</feature>
<organism evidence="4 5">
    <name type="scientific">Agrilutibacter solisilvae</name>
    <dbReference type="NCBI Taxonomy" id="2763317"/>
    <lineage>
        <taxon>Bacteria</taxon>
        <taxon>Pseudomonadati</taxon>
        <taxon>Pseudomonadota</taxon>
        <taxon>Gammaproteobacteria</taxon>
        <taxon>Lysobacterales</taxon>
        <taxon>Lysobacteraceae</taxon>
        <taxon>Agrilutibacter</taxon>
    </lineage>
</organism>
<feature type="compositionally biased region" description="Basic and acidic residues" evidence="1">
    <location>
        <begin position="66"/>
        <end position="75"/>
    </location>
</feature>
<dbReference type="Gene3D" id="1.10.238.10">
    <property type="entry name" value="EF-hand"/>
    <property type="match status" value="1"/>
</dbReference>
<feature type="chain" id="PRO_5037225430" description="EF-hand domain-containing protein" evidence="2">
    <location>
        <begin position="22"/>
        <end position="244"/>
    </location>
</feature>
<evidence type="ECO:0000259" key="3">
    <source>
        <dbReference type="PROSITE" id="PS50222"/>
    </source>
</evidence>
<reference evidence="4 5" key="1">
    <citation type="submission" date="2021-03" db="EMBL/GenBank/DDBJ databases">
        <title>Lysobacter sp. nov. isolated from soil of gangwondo yeongwol, south Korea.</title>
        <authorList>
            <person name="Kim K.R."/>
            <person name="Kim K.H."/>
            <person name="Jeon C.O."/>
        </authorList>
    </citation>
    <scope>NUCLEOTIDE SEQUENCE [LARGE SCALE GENOMIC DNA]</scope>
    <source>
        <strain evidence="4 5">R19</strain>
    </source>
</reference>
<sequence length="244" mass="24673">MRKSHYLSMLALVSAMTVVGAANAQKAGEVPAVRTAEAQADEATAQAEEAKAEAESAQSAAQARTGDARAAHEASIDAQAAAQDAQQAAAKAQGAEAEAKGGSSATAAAIEAGQAASEATNAQLAAEAANVSAHQAAQPVPPAEPRTMADYDPMPSPGVTPTPPAGAKLLPQATASTGAPVWVTSSHGNPAPNAHGVDFPALDANHDGWLTKAEVNANADLTREFATVDIDRNGRLDRDEVNDW</sequence>
<gene>
    <name evidence="4" type="ORF">I8J32_008065</name>
</gene>
<evidence type="ECO:0000256" key="1">
    <source>
        <dbReference type="SAM" id="MobiDB-lite"/>
    </source>
</evidence>
<dbReference type="PROSITE" id="PS00018">
    <property type="entry name" value="EF_HAND_1"/>
    <property type="match status" value="1"/>
</dbReference>
<dbReference type="GO" id="GO:0005509">
    <property type="term" value="F:calcium ion binding"/>
    <property type="evidence" value="ECO:0007669"/>
    <property type="project" value="InterPro"/>
</dbReference>
<evidence type="ECO:0000313" key="4">
    <source>
        <dbReference type="EMBL" id="QSX79775.1"/>
    </source>
</evidence>
<name>A0A974Y363_9GAMM</name>
<dbReference type="PROSITE" id="PS50222">
    <property type="entry name" value="EF_HAND_2"/>
    <property type="match status" value="1"/>
</dbReference>
<feature type="signal peptide" evidence="2">
    <location>
        <begin position="1"/>
        <end position="21"/>
    </location>
</feature>
<accession>A0A974Y363</accession>
<evidence type="ECO:0000313" key="5">
    <source>
        <dbReference type="Proteomes" id="UP000639274"/>
    </source>
</evidence>
<dbReference type="EMBL" id="CP071518">
    <property type="protein sequence ID" value="QSX79775.1"/>
    <property type="molecule type" value="Genomic_DNA"/>
</dbReference>
<proteinExistence type="predicted"/>
<dbReference type="InterPro" id="IPR002048">
    <property type="entry name" value="EF_hand_dom"/>
</dbReference>
<keyword evidence="2" id="KW-0732">Signal</keyword>
<dbReference type="SUPFAM" id="SSF47473">
    <property type="entry name" value="EF-hand"/>
    <property type="match status" value="1"/>
</dbReference>
<protein>
    <recommendedName>
        <fullName evidence="3">EF-hand domain-containing protein</fullName>
    </recommendedName>
</protein>
<feature type="compositionally biased region" description="Low complexity" evidence="1">
    <location>
        <begin position="55"/>
        <end position="65"/>
    </location>
</feature>
<feature type="compositionally biased region" description="Low complexity" evidence="1">
    <location>
        <begin position="36"/>
        <end position="47"/>
    </location>
</feature>
<evidence type="ECO:0000256" key="2">
    <source>
        <dbReference type="SAM" id="SignalP"/>
    </source>
</evidence>
<keyword evidence="5" id="KW-1185">Reference proteome</keyword>
<dbReference type="Proteomes" id="UP000639274">
    <property type="component" value="Chromosome"/>
</dbReference>
<feature type="region of interest" description="Disordered" evidence="1">
    <location>
        <begin position="33"/>
        <end position="82"/>
    </location>
</feature>
<dbReference type="KEGG" id="lsf:I8J32_008065"/>
<dbReference type="InterPro" id="IPR018247">
    <property type="entry name" value="EF_Hand_1_Ca_BS"/>
</dbReference>
<dbReference type="RefSeq" id="WP_200610472.1">
    <property type="nucleotide sequence ID" value="NZ_CP071518.1"/>
</dbReference>
<dbReference type="InterPro" id="IPR011992">
    <property type="entry name" value="EF-hand-dom_pair"/>
</dbReference>
<dbReference type="AlphaFoldDB" id="A0A974Y363"/>